<dbReference type="Gene3D" id="2.60.40.10">
    <property type="entry name" value="Immunoglobulins"/>
    <property type="match status" value="5"/>
</dbReference>
<name>A0AAV7Q1R1_PLEWA</name>
<dbReference type="SUPFAM" id="SSF48726">
    <property type="entry name" value="Immunoglobulin"/>
    <property type="match status" value="5"/>
</dbReference>
<keyword evidence="10" id="KW-0732">Signal</keyword>
<comment type="subcellular location">
    <subcellularLocation>
        <location evidence="1">Membrane</location>
        <topology evidence="1">Single-pass type I membrane protein</topology>
    </subcellularLocation>
</comment>
<feature type="compositionally biased region" description="Polar residues" evidence="8">
    <location>
        <begin position="544"/>
        <end position="553"/>
    </location>
</feature>
<keyword evidence="6 9" id="KW-0472">Membrane</keyword>
<dbReference type="PANTHER" id="PTHR12035:SF107">
    <property type="entry name" value="MYELIN-ASSOCIATED GLYCOPROTEIN"/>
    <property type="match status" value="1"/>
</dbReference>
<feature type="chain" id="PRO_5043384014" description="Ig-like domain-containing protein" evidence="10">
    <location>
        <begin position="20"/>
        <end position="590"/>
    </location>
</feature>
<evidence type="ECO:0000256" key="1">
    <source>
        <dbReference type="ARBA" id="ARBA00004479"/>
    </source>
</evidence>
<keyword evidence="2 9" id="KW-0812">Transmembrane</keyword>
<dbReference type="SMART" id="SM00408">
    <property type="entry name" value="IGc2"/>
    <property type="match status" value="2"/>
</dbReference>
<dbReference type="GO" id="GO:0033691">
    <property type="term" value="F:sialic acid binding"/>
    <property type="evidence" value="ECO:0007669"/>
    <property type="project" value="TreeGrafter"/>
</dbReference>
<feature type="domain" description="Ig-like" evidence="11">
    <location>
        <begin position="240"/>
        <end position="321"/>
    </location>
</feature>
<comment type="similarity">
    <text evidence="7">Belongs to the immunoglobulin superfamily. SIGLEC (sialic acid binding Ig-like lectin) family.</text>
</comment>
<dbReference type="CDD" id="cd00096">
    <property type="entry name" value="Ig"/>
    <property type="match status" value="1"/>
</dbReference>
<protein>
    <recommendedName>
        <fullName evidence="11">Ig-like domain-containing protein</fullName>
    </recommendedName>
</protein>
<dbReference type="Pfam" id="PF13927">
    <property type="entry name" value="Ig_3"/>
    <property type="match status" value="2"/>
</dbReference>
<feature type="compositionally biased region" description="Basic and acidic residues" evidence="8">
    <location>
        <begin position="562"/>
        <end position="579"/>
    </location>
</feature>
<evidence type="ECO:0000256" key="2">
    <source>
        <dbReference type="ARBA" id="ARBA00022692"/>
    </source>
</evidence>
<dbReference type="InterPro" id="IPR013783">
    <property type="entry name" value="Ig-like_fold"/>
</dbReference>
<feature type="domain" description="Ig-like" evidence="11">
    <location>
        <begin position="141"/>
        <end position="227"/>
    </location>
</feature>
<dbReference type="InterPro" id="IPR036179">
    <property type="entry name" value="Ig-like_dom_sf"/>
</dbReference>
<keyword evidence="5 9" id="KW-1133">Transmembrane helix</keyword>
<organism evidence="12 13">
    <name type="scientific">Pleurodeles waltl</name>
    <name type="common">Iberian ribbed newt</name>
    <dbReference type="NCBI Taxonomy" id="8319"/>
    <lineage>
        <taxon>Eukaryota</taxon>
        <taxon>Metazoa</taxon>
        <taxon>Chordata</taxon>
        <taxon>Craniata</taxon>
        <taxon>Vertebrata</taxon>
        <taxon>Euteleostomi</taxon>
        <taxon>Amphibia</taxon>
        <taxon>Batrachia</taxon>
        <taxon>Caudata</taxon>
        <taxon>Salamandroidea</taxon>
        <taxon>Salamandridae</taxon>
        <taxon>Pleurodelinae</taxon>
        <taxon>Pleurodeles</taxon>
    </lineage>
</organism>
<dbReference type="GO" id="GO:0030246">
    <property type="term" value="F:carbohydrate binding"/>
    <property type="evidence" value="ECO:0007669"/>
    <property type="project" value="UniProtKB-KW"/>
</dbReference>
<accession>A0AAV7Q1R1</accession>
<evidence type="ECO:0000256" key="9">
    <source>
        <dbReference type="SAM" id="Phobius"/>
    </source>
</evidence>
<keyword evidence="3" id="KW-0430">Lectin</keyword>
<dbReference type="EMBL" id="JANPWB010000011">
    <property type="protein sequence ID" value="KAJ1132043.1"/>
    <property type="molecule type" value="Genomic_DNA"/>
</dbReference>
<evidence type="ECO:0000256" key="8">
    <source>
        <dbReference type="SAM" id="MobiDB-lite"/>
    </source>
</evidence>
<evidence type="ECO:0000256" key="5">
    <source>
        <dbReference type="ARBA" id="ARBA00022989"/>
    </source>
</evidence>
<dbReference type="InterPro" id="IPR051036">
    <property type="entry name" value="SIGLEC"/>
</dbReference>
<feature type="region of interest" description="Disordered" evidence="8">
    <location>
        <begin position="541"/>
        <end position="584"/>
    </location>
</feature>
<dbReference type="PROSITE" id="PS50835">
    <property type="entry name" value="IG_LIKE"/>
    <property type="match status" value="3"/>
</dbReference>
<dbReference type="InterPro" id="IPR003598">
    <property type="entry name" value="Ig_sub2"/>
</dbReference>
<dbReference type="GO" id="GO:0007155">
    <property type="term" value="P:cell adhesion"/>
    <property type="evidence" value="ECO:0007669"/>
    <property type="project" value="UniProtKB-KW"/>
</dbReference>
<dbReference type="SMART" id="SM00409">
    <property type="entry name" value="IG"/>
    <property type="match status" value="4"/>
</dbReference>
<evidence type="ECO:0000256" key="7">
    <source>
        <dbReference type="ARBA" id="ARBA00038361"/>
    </source>
</evidence>
<evidence type="ECO:0000313" key="12">
    <source>
        <dbReference type="EMBL" id="KAJ1132043.1"/>
    </source>
</evidence>
<comment type="caution">
    <text evidence="12">The sequence shown here is derived from an EMBL/GenBank/DDBJ whole genome shotgun (WGS) entry which is preliminary data.</text>
</comment>
<evidence type="ECO:0000256" key="6">
    <source>
        <dbReference type="ARBA" id="ARBA00023136"/>
    </source>
</evidence>
<evidence type="ECO:0000259" key="11">
    <source>
        <dbReference type="PROSITE" id="PS50835"/>
    </source>
</evidence>
<keyword evidence="4" id="KW-0130">Cell adhesion</keyword>
<proteinExistence type="inferred from homology"/>
<evidence type="ECO:0000313" key="13">
    <source>
        <dbReference type="Proteomes" id="UP001066276"/>
    </source>
</evidence>
<dbReference type="GO" id="GO:0005886">
    <property type="term" value="C:plasma membrane"/>
    <property type="evidence" value="ECO:0007669"/>
    <property type="project" value="TreeGrafter"/>
</dbReference>
<feature type="transmembrane region" description="Helical" evidence="9">
    <location>
        <begin position="514"/>
        <end position="534"/>
    </location>
</feature>
<evidence type="ECO:0000256" key="3">
    <source>
        <dbReference type="ARBA" id="ARBA00022734"/>
    </source>
</evidence>
<gene>
    <name evidence="12" type="ORF">NDU88_010373</name>
</gene>
<dbReference type="InterPro" id="IPR007110">
    <property type="entry name" value="Ig-like_dom"/>
</dbReference>
<dbReference type="Proteomes" id="UP001066276">
    <property type="component" value="Chromosome 7"/>
</dbReference>
<dbReference type="PANTHER" id="PTHR12035">
    <property type="entry name" value="SIALIC ACID BINDING IMMUNOGLOBULIN-LIKE LECTIN"/>
    <property type="match status" value="1"/>
</dbReference>
<feature type="signal peptide" evidence="10">
    <location>
        <begin position="1"/>
        <end position="19"/>
    </location>
</feature>
<evidence type="ECO:0000256" key="4">
    <source>
        <dbReference type="ARBA" id="ARBA00022889"/>
    </source>
</evidence>
<evidence type="ECO:0000256" key="10">
    <source>
        <dbReference type="SAM" id="SignalP"/>
    </source>
</evidence>
<sequence>MTSWTFIPFIFVLIKGILCGQWSAWMPQNIYALRETCVSIPCKFDYPDDVRPSVVHGVWYFKSPYPKNLPPVVLRTKTNTAHETFQGRTKLLGELHQRNCTIQIDHLTSEVQGKYYFRADLGGYNQYTYSEHSNLGLLDAPSILSPDEMVVGSVAELMCYVPDNCPDMTPLVTWTRTEGLEQHAVYGKLEEDNYLWTTVSILKYIPTSKNNGHVVGCKVSYPNTSLEYEAFTMLDVKYPPKIAEVNSSLETTEGTHLILLCVVESNPVSLVSWMKDGTILKEELSANLTLEFENVTHNYDGLYICIAENIYGKVNRSLGLAVMYAPWKPSVNTSILALEGEPVTILCSTQGNPEPIITIMKEKNLLSTAIYENELILELPEVSHEDDGEYWCVAENQYGKSSSSFNITVEFAPIVVSESKCTSVRETLQCMCEVKSNPEPVIVFELPEKSITINESNREFVYSQRNGYTVSSILTLRGEPSEDILVLCSASNVYGTKVHELPFKDPNNVIWGKVGPVGAVVAFAILIGVAGYMIQTRKKKNENESSSFVQTENPPVMFSTDPEPKEKRDKSEADNRTRDIISGTTEICQV</sequence>
<dbReference type="InterPro" id="IPR003599">
    <property type="entry name" value="Ig_sub"/>
</dbReference>
<dbReference type="AlphaFoldDB" id="A0AAV7Q1R1"/>
<keyword evidence="13" id="KW-1185">Reference proteome</keyword>
<feature type="domain" description="Ig-like" evidence="11">
    <location>
        <begin position="329"/>
        <end position="408"/>
    </location>
</feature>
<reference evidence="12" key="1">
    <citation type="journal article" date="2022" name="bioRxiv">
        <title>Sequencing and chromosome-scale assembly of the giantPleurodeles waltlgenome.</title>
        <authorList>
            <person name="Brown T."/>
            <person name="Elewa A."/>
            <person name="Iarovenko S."/>
            <person name="Subramanian E."/>
            <person name="Araus A.J."/>
            <person name="Petzold A."/>
            <person name="Susuki M."/>
            <person name="Suzuki K.-i.T."/>
            <person name="Hayashi T."/>
            <person name="Toyoda A."/>
            <person name="Oliveira C."/>
            <person name="Osipova E."/>
            <person name="Leigh N.D."/>
            <person name="Simon A."/>
            <person name="Yun M.H."/>
        </authorList>
    </citation>
    <scope>NUCLEOTIDE SEQUENCE</scope>
    <source>
        <strain evidence="12">20211129_DDA</strain>
        <tissue evidence="12">Liver</tissue>
    </source>
</reference>